<proteinExistence type="inferred from homology"/>
<evidence type="ECO:0000256" key="6">
    <source>
        <dbReference type="ARBA" id="ARBA00023136"/>
    </source>
</evidence>
<keyword evidence="3" id="KW-1000">Mitochondrion outer membrane</keyword>
<dbReference type="GO" id="GO:0051170">
    <property type="term" value="P:import into nucleus"/>
    <property type="evidence" value="ECO:0007669"/>
    <property type="project" value="TreeGrafter"/>
</dbReference>
<comment type="subcellular location">
    <subcellularLocation>
        <location evidence="1">Mitochondrion outer membrane</location>
        <topology evidence="1">Peripheral membrane protein</topology>
    </subcellularLocation>
</comment>
<protein>
    <recommendedName>
        <fullName evidence="7">NAD-dependent epimerase/dehydratase domain-containing protein</fullName>
    </recommendedName>
</protein>
<evidence type="ECO:0000313" key="9">
    <source>
        <dbReference type="Proteomes" id="UP001203852"/>
    </source>
</evidence>
<keyword evidence="4" id="KW-0809">Transit peptide</keyword>
<dbReference type="GO" id="GO:0005741">
    <property type="term" value="C:mitochondrial outer membrane"/>
    <property type="evidence" value="ECO:0007669"/>
    <property type="project" value="UniProtKB-SubCell"/>
</dbReference>
<dbReference type="FunFam" id="3.40.50.720:FF:000366">
    <property type="entry name" value="Protein FMP52, mitochondrial"/>
    <property type="match status" value="1"/>
</dbReference>
<dbReference type="Proteomes" id="UP001203852">
    <property type="component" value="Unassembled WGS sequence"/>
</dbReference>
<dbReference type="InterPro" id="IPR001509">
    <property type="entry name" value="Epimerase_deHydtase"/>
</dbReference>
<dbReference type="Gene3D" id="3.40.50.720">
    <property type="entry name" value="NAD(P)-binding Rossmann-like Domain"/>
    <property type="match status" value="1"/>
</dbReference>
<keyword evidence="9" id="KW-1185">Reference proteome</keyword>
<sequence>MKMTTALVLGCTGVVGSHILSTLRHSAPQFSSIDIVARRPAPTVSEATVPVKELVEKDTTKWGPYITSLSPPPSILFYALATTRAAAGGFDNQYKFEHEMNTELAKAAKEAGIKTYVLISSTGAHPKSFFGYPRMKGKIEEYVKGLGFEHTIIVRPGLIVAKREKSGLDETVLKYVATALGHVHSSLKDAWAQDADTIAKAAVSAALKAEQGEATDKVWILAQKDIVRLGKTEYKAAS</sequence>
<dbReference type="Pfam" id="PF01370">
    <property type="entry name" value="Epimerase"/>
    <property type="match status" value="1"/>
</dbReference>
<dbReference type="PANTHER" id="PTHR14097">
    <property type="entry name" value="OXIDOREDUCTASE HTATIP2"/>
    <property type="match status" value="1"/>
</dbReference>
<keyword evidence="6" id="KW-0472">Membrane</keyword>
<evidence type="ECO:0000256" key="2">
    <source>
        <dbReference type="ARBA" id="ARBA00006617"/>
    </source>
</evidence>
<dbReference type="EMBL" id="MU404354">
    <property type="protein sequence ID" value="KAI1612953.1"/>
    <property type="molecule type" value="Genomic_DNA"/>
</dbReference>
<evidence type="ECO:0000256" key="1">
    <source>
        <dbReference type="ARBA" id="ARBA00004450"/>
    </source>
</evidence>
<evidence type="ECO:0000256" key="4">
    <source>
        <dbReference type="ARBA" id="ARBA00022946"/>
    </source>
</evidence>
<evidence type="ECO:0000259" key="7">
    <source>
        <dbReference type="Pfam" id="PF01370"/>
    </source>
</evidence>
<dbReference type="SUPFAM" id="SSF51735">
    <property type="entry name" value="NAD(P)-binding Rossmann-fold domains"/>
    <property type="match status" value="1"/>
</dbReference>
<name>A0AAN6ID06_9EURO</name>
<accession>A0AAN6ID06</accession>
<evidence type="ECO:0000256" key="3">
    <source>
        <dbReference type="ARBA" id="ARBA00022787"/>
    </source>
</evidence>
<dbReference type="PANTHER" id="PTHR14097:SF7">
    <property type="entry name" value="OXIDOREDUCTASE HTATIP2"/>
    <property type="match status" value="1"/>
</dbReference>
<dbReference type="AlphaFoldDB" id="A0AAN6ID06"/>
<comment type="similarity">
    <text evidence="2">Belongs to the FMP52 family.</text>
</comment>
<gene>
    <name evidence="8" type="ORF">EDD36DRAFT_250921</name>
</gene>
<comment type="caution">
    <text evidence="8">The sequence shown here is derived from an EMBL/GenBank/DDBJ whole genome shotgun (WGS) entry which is preliminary data.</text>
</comment>
<organism evidence="8 9">
    <name type="scientific">Exophiala viscosa</name>
    <dbReference type="NCBI Taxonomy" id="2486360"/>
    <lineage>
        <taxon>Eukaryota</taxon>
        <taxon>Fungi</taxon>
        <taxon>Dikarya</taxon>
        <taxon>Ascomycota</taxon>
        <taxon>Pezizomycotina</taxon>
        <taxon>Eurotiomycetes</taxon>
        <taxon>Chaetothyriomycetidae</taxon>
        <taxon>Chaetothyriales</taxon>
        <taxon>Herpotrichiellaceae</taxon>
        <taxon>Exophiala</taxon>
    </lineage>
</organism>
<feature type="domain" description="NAD-dependent epimerase/dehydratase" evidence="7">
    <location>
        <begin position="6"/>
        <end position="127"/>
    </location>
</feature>
<reference evidence="8" key="1">
    <citation type="journal article" date="2022" name="bioRxiv">
        <title>Deciphering the potential niche of two novel black yeast fungi from a biological soil crust based on their genomes, phenotypes, and melanin regulation.</title>
        <authorList>
            <consortium name="DOE Joint Genome Institute"/>
            <person name="Carr E.C."/>
            <person name="Barton Q."/>
            <person name="Grambo S."/>
            <person name="Sullivan M."/>
            <person name="Renfro C.M."/>
            <person name="Kuo A."/>
            <person name="Pangilinan J."/>
            <person name="Lipzen A."/>
            <person name="Keymanesh K."/>
            <person name="Savage E."/>
            <person name="Barry K."/>
            <person name="Grigoriev I.V."/>
            <person name="Riekhof W.R."/>
            <person name="Harris S.S."/>
        </authorList>
    </citation>
    <scope>NUCLEOTIDE SEQUENCE</scope>
    <source>
        <strain evidence="8">JF 03-4F</strain>
    </source>
</reference>
<evidence type="ECO:0000256" key="5">
    <source>
        <dbReference type="ARBA" id="ARBA00023128"/>
    </source>
</evidence>
<keyword evidence="5" id="KW-0496">Mitochondrion</keyword>
<evidence type="ECO:0000313" key="8">
    <source>
        <dbReference type="EMBL" id="KAI1612953.1"/>
    </source>
</evidence>
<dbReference type="InterPro" id="IPR036291">
    <property type="entry name" value="NAD(P)-bd_dom_sf"/>
</dbReference>